<organism evidence="2 3">
    <name type="scientific">Henosepilachna vigintioctopunctata</name>
    <dbReference type="NCBI Taxonomy" id="420089"/>
    <lineage>
        <taxon>Eukaryota</taxon>
        <taxon>Metazoa</taxon>
        <taxon>Ecdysozoa</taxon>
        <taxon>Arthropoda</taxon>
        <taxon>Hexapoda</taxon>
        <taxon>Insecta</taxon>
        <taxon>Pterygota</taxon>
        <taxon>Neoptera</taxon>
        <taxon>Endopterygota</taxon>
        <taxon>Coleoptera</taxon>
        <taxon>Polyphaga</taxon>
        <taxon>Cucujiformia</taxon>
        <taxon>Coccinelloidea</taxon>
        <taxon>Coccinellidae</taxon>
        <taxon>Epilachninae</taxon>
        <taxon>Epilachnini</taxon>
        <taxon>Henosepilachna</taxon>
    </lineage>
</organism>
<feature type="transmembrane region" description="Helical" evidence="1">
    <location>
        <begin position="39"/>
        <end position="57"/>
    </location>
</feature>
<sequence length="276" mass="32476">MRNDLRLIRMTQKFSGIFGLLSHFYINDLNVTMRRAYKCYAFVNIIMVYTLIVFHFYRKMTDTYAAIEKKTDLIGDVLTDIALVLWNFICHFIIYFRTQQYGIILKVFEEFDAKFENNEEHNQTECFIHFLCIGVIYVSIFVYGAAEFENVYNESRSLLLLMSVLLRFYSRTNACFILITCILFLNCLNNRYNEMKMNIGMFRMEHAENTEGTIEVAWYVSRLHEVIISFNKTFGITLLTFLLIQTIYILQILNEIYLGSALKPGIFAALMIVMVS</sequence>
<comment type="caution">
    <text evidence="2">The sequence shown here is derived from an EMBL/GenBank/DDBJ whole genome shotgun (WGS) entry which is preliminary data.</text>
</comment>
<accession>A0AAW1TYY1</accession>
<feature type="transmembrane region" description="Helical" evidence="1">
    <location>
        <begin position="77"/>
        <end position="96"/>
    </location>
</feature>
<dbReference type="Proteomes" id="UP001431783">
    <property type="component" value="Unassembled WGS sequence"/>
</dbReference>
<protein>
    <recommendedName>
        <fullName evidence="4">Gustatory receptor</fullName>
    </recommendedName>
</protein>
<feature type="transmembrane region" description="Helical" evidence="1">
    <location>
        <begin position="256"/>
        <end position="275"/>
    </location>
</feature>
<evidence type="ECO:0000256" key="1">
    <source>
        <dbReference type="SAM" id="Phobius"/>
    </source>
</evidence>
<gene>
    <name evidence="2" type="ORF">WA026_020278</name>
</gene>
<evidence type="ECO:0000313" key="3">
    <source>
        <dbReference type="Proteomes" id="UP001431783"/>
    </source>
</evidence>
<keyword evidence="1" id="KW-0472">Membrane</keyword>
<feature type="transmembrane region" description="Helical" evidence="1">
    <location>
        <begin position="166"/>
        <end position="188"/>
    </location>
</feature>
<keyword evidence="1" id="KW-0812">Transmembrane</keyword>
<evidence type="ECO:0000313" key="2">
    <source>
        <dbReference type="EMBL" id="KAK9872926.1"/>
    </source>
</evidence>
<keyword evidence="1" id="KW-1133">Transmembrane helix</keyword>
<feature type="transmembrane region" description="Helical" evidence="1">
    <location>
        <begin position="230"/>
        <end position="250"/>
    </location>
</feature>
<dbReference type="EMBL" id="JARQZJ010000014">
    <property type="protein sequence ID" value="KAK9872926.1"/>
    <property type="molecule type" value="Genomic_DNA"/>
</dbReference>
<reference evidence="2 3" key="1">
    <citation type="submission" date="2023-03" db="EMBL/GenBank/DDBJ databases">
        <title>Genome insight into feeding habits of ladybird beetles.</title>
        <authorList>
            <person name="Li H.-S."/>
            <person name="Huang Y.-H."/>
            <person name="Pang H."/>
        </authorList>
    </citation>
    <scope>NUCLEOTIDE SEQUENCE [LARGE SCALE GENOMIC DNA]</scope>
    <source>
        <strain evidence="2">SYSU_2023b</strain>
        <tissue evidence="2">Whole body</tissue>
    </source>
</reference>
<proteinExistence type="predicted"/>
<evidence type="ECO:0008006" key="4">
    <source>
        <dbReference type="Google" id="ProtNLM"/>
    </source>
</evidence>
<name>A0AAW1TYY1_9CUCU</name>
<keyword evidence="3" id="KW-1185">Reference proteome</keyword>
<feature type="transmembrane region" description="Helical" evidence="1">
    <location>
        <begin position="126"/>
        <end position="146"/>
    </location>
</feature>
<dbReference type="AlphaFoldDB" id="A0AAW1TYY1"/>